<evidence type="ECO:0000256" key="8">
    <source>
        <dbReference type="ARBA" id="ARBA00022840"/>
    </source>
</evidence>
<dbReference type="PANTHER" id="PTHR33540:SF2">
    <property type="entry name" value="TRNA THREONYLCARBAMOYLADENOSINE BIOSYNTHESIS PROTEIN TSAE"/>
    <property type="match status" value="1"/>
</dbReference>
<comment type="caution">
    <text evidence="11">The sequence shown here is derived from an EMBL/GenBank/DDBJ whole genome shotgun (WGS) entry which is preliminary data.</text>
</comment>
<comment type="subcellular location">
    <subcellularLocation>
        <location evidence="1">Cytoplasm</location>
    </subcellularLocation>
</comment>
<evidence type="ECO:0000256" key="9">
    <source>
        <dbReference type="ARBA" id="ARBA00022842"/>
    </source>
</evidence>
<keyword evidence="7" id="KW-0547">Nucleotide-binding</keyword>
<dbReference type="GO" id="GO:0005737">
    <property type="term" value="C:cytoplasm"/>
    <property type="evidence" value="ECO:0007669"/>
    <property type="project" value="UniProtKB-SubCell"/>
</dbReference>
<evidence type="ECO:0000313" key="12">
    <source>
        <dbReference type="Proteomes" id="UP001139028"/>
    </source>
</evidence>
<dbReference type="SUPFAM" id="SSF52540">
    <property type="entry name" value="P-loop containing nucleoside triphosphate hydrolases"/>
    <property type="match status" value="1"/>
</dbReference>
<evidence type="ECO:0000256" key="10">
    <source>
        <dbReference type="ARBA" id="ARBA00032441"/>
    </source>
</evidence>
<evidence type="ECO:0000256" key="1">
    <source>
        <dbReference type="ARBA" id="ARBA00004496"/>
    </source>
</evidence>
<accession>A0A9X2ENP1</accession>
<sequence>MATELTLYLADETATVSCGACLGQACLAAGLQEGLTLYLHGQLGAGKTTFCRGVLRAFGYEGAVKSPTYTLVEPYELGLQRVYHFDLYRLGDPEELEFMGVRDYFSTQSLSMVEWPERGEGILPPPDLQIELEVPDSGRRLRLFSHSLRGGRVIDLLQKLVRKVSAEPGIGMHEKK</sequence>
<dbReference type="InterPro" id="IPR003442">
    <property type="entry name" value="T6A_TsaE"/>
</dbReference>
<evidence type="ECO:0000313" key="11">
    <source>
        <dbReference type="EMBL" id="MCO1332958.1"/>
    </source>
</evidence>
<dbReference type="EMBL" id="JALBWM010000003">
    <property type="protein sequence ID" value="MCO1332958.1"/>
    <property type="molecule type" value="Genomic_DNA"/>
</dbReference>
<keyword evidence="8" id="KW-0067">ATP-binding</keyword>
<name>A0A9X2ENP1_9GAMM</name>
<dbReference type="Proteomes" id="UP001139028">
    <property type="component" value="Unassembled WGS sequence"/>
</dbReference>
<organism evidence="11 12">
    <name type="scientific">Microbulbifer okhotskensis</name>
    <dbReference type="NCBI Taxonomy" id="2926617"/>
    <lineage>
        <taxon>Bacteria</taxon>
        <taxon>Pseudomonadati</taxon>
        <taxon>Pseudomonadota</taxon>
        <taxon>Gammaproteobacteria</taxon>
        <taxon>Cellvibrionales</taxon>
        <taxon>Microbulbiferaceae</taxon>
        <taxon>Microbulbifer</taxon>
    </lineage>
</organism>
<dbReference type="PANTHER" id="PTHR33540">
    <property type="entry name" value="TRNA THREONYLCARBAMOYLADENOSINE BIOSYNTHESIS PROTEIN TSAE"/>
    <property type="match status" value="1"/>
</dbReference>
<evidence type="ECO:0000256" key="6">
    <source>
        <dbReference type="ARBA" id="ARBA00022723"/>
    </source>
</evidence>
<keyword evidence="12" id="KW-1185">Reference proteome</keyword>
<evidence type="ECO:0000256" key="5">
    <source>
        <dbReference type="ARBA" id="ARBA00022694"/>
    </source>
</evidence>
<dbReference type="Gene3D" id="3.40.50.300">
    <property type="entry name" value="P-loop containing nucleotide triphosphate hydrolases"/>
    <property type="match status" value="1"/>
</dbReference>
<reference evidence="11" key="1">
    <citation type="journal article" date="2022" name="Arch. Microbiol.">
        <title>Microbulbifer okhotskensis sp. nov., isolated from a deep bottom sediment of the Okhotsk Sea.</title>
        <authorList>
            <person name="Romanenko L."/>
            <person name="Kurilenko V."/>
            <person name="Otstavnykh N."/>
            <person name="Velansky P."/>
            <person name="Isaeva M."/>
            <person name="Mikhailov V."/>
        </authorList>
    </citation>
    <scope>NUCLEOTIDE SEQUENCE</scope>
    <source>
        <strain evidence="11">OS29</strain>
    </source>
</reference>
<dbReference type="RefSeq" id="WP_252464127.1">
    <property type="nucleotide sequence ID" value="NZ_JALBWM010000003.1"/>
</dbReference>
<evidence type="ECO:0000256" key="7">
    <source>
        <dbReference type="ARBA" id="ARBA00022741"/>
    </source>
</evidence>
<dbReference type="InterPro" id="IPR027417">
    <property type="entry name" value="P-loop_NTPase"/>
</dbReference>
<keyword evidence="4" id="KW-0963">Cytoplasm</keyword>
<keyword evidence="5" id="KW-0819">tRNA processing</keyword>
<dbReference type="AlphaFoldDB" id="A0A9X2ENP1"/>
<dbReference type="NCBIfam" id="TIGR00150">
    <property type="entry name" value="T6A_YjeE"/>
    <property type="match status" value="1"/>
</dbReference>
<keyword evidence="6" id="KW-0479">Metal-binding</keyword>
<proteinExistence type="inferred from homology"/>
<evidence type="ECO:0000256" key="4">
    <source>
        <dbReference type="ARBA" id="ARBA00022490"/>
    </source>
</evidence>
<dbReference type="GO" id="GO:0002949">
    <property type="term" value="P:tRNA threonylcarbamoyladenosine modification"/>
    <property type="evidence" value="ECO:0007669"/>
    <property type="project" value="InterPro"/>
</dbReference>
<dbReference type="GO" id="GO:0005524">
    <property type="term" value="F:ATP binding"/>
    <property type="evidence" value="ECO:0007669"/>
    <property type="project" value="UniProtKB-KW"/>
</dbReference>
<dbReference type="GO" id="GO:0046872">
    <property type="term" value="F:metal ion binding"/>
    <property type="evidence" value="ECO:0007669"/>
    <property type="project" value="UniProtKB-KW"/>
</dbReference>
<evidence type="ECO:0000256" key="2">
    <source>
        <dbReference type="ARBA" id="ARBA00007599"/>
    </source>
</evidence>
<evidence type="ECO:0000256" key="3">
    <source>
        <dbReference type="ARBA" id="ARBA00019010"/>
    </source>
</evidence>
<protein>
    <recommendedName>
        <fullName evidence="3">tRNA threonylcarbamoyladenosine biosynthesis protein TsaE</fullName>
    </recommendedName>
    <alternativeName>
        <fullName evidence="10">t(6)A37 threonylcarbamoyladenosine biosynthesis protein TsaE</fullName>
    </alternativeName>
</protein>
<keyword evidence="9" id="KW-0460">Magnesium</keyword>
<dbReference type="Pfam" id="PF02367">
    <property type="entry name" value="TsaE"/>
    <property type="match status" value="1"/>
</dbReference>
<gene>
    <name evidence="11" type="primary">tsaE</name>
    <name evidence="11" type="ORF">MO867_01270</name>
</gene>
<comment type="similarity">
    <text evidence="2">Belongs to the TsaE family.</text>
</comment>